<reference evidence="2" key="1">
    <citation type="submission" date="2018-05" db="EMBL/GenBank/DDBJ databases">
        <authorList>
            <person name="Lanie J.A."/>
            <person name="Ng W.-L."/>
            <person name="Kazmierczak K.M."/>
            <person name="Andrzejewski T.M."/>
            <person name="Davidsen T.M."/>
            <person name="Wayne K.J."/>
            <person name="Tettelin H."/>
            <person name="Glass J.I."/>
            <person name="Rusch D."/>
            <person name="Podicherti R."/>
            <person name="Tsui H.-C.T."/>
            <person name="Winkler M.E."/>
        </authorList>
    </citation>
    <scope>NUCLEOTIDE SEQUENCE</scope>
</reference>
<dbReference type="InterPro" id="IPR036907">
    <property type="entry name" value="5'-Nucleotdase_C_sf"/>
</dbReference>
<dbReference type="GO" id="GO:0009166">
    <property type="term" value="P:nucleotide catabolic process"/>
    <property type="evidence" value="ECO:0007669"/>
    <property type="project" value="InterPro"/>
</dbReference>
<dbReference type="GO" id="GO:0016787">
    <property type="term" value="F:hydrolase activity"/>
    <property type="evidence" value="ECO:0007669"/>
    <property type="project" value="InterPro"/>
</dbReference>
<evidence type="ECO:0000313" key="2">
    <source>
        <dbReference type="EMBL" id="SVE47759.1"/>
    </source>
</evidence>
<dbReference type="InterPro" id="IPR008334">
    <property type="entry name" value="5'-Nucleotdase_C"/>
</dbReference>
<evidence type="ECO:0000259" key="1">
    <source>
        <dbReference type="Pfam" id="PF02872"/>
    </source>
</evidence>
<dbReference type="SUPFAM" id="SSF55816">
    <property type="entry name" value="5'-nucleotidase (syn. UDP-sugar hydrolase), C-terminal domain"/>
    <property type="match status" value="1"/>
</dbReference>
<sequence>APHEKELNRVLGKTGSLLYRRGNFNGTFDDLICQALIEERDAEISLSPGFRWGASLPPGSDITVDTVFSQTAITYPNVYRSNMTGKLLKDILEDVADNLFNTDPYYQQGGDMVRVGGMAYSIDIHKPIGSRISDMTLVNTGKPIDPRREYVVSGWASVNEGIEGPPVYDVVSDYISKKKVVTVSENKNIQIKGI</sequence>
<name>A0A383DTX8_9ZZZZ</name>
<protein>
    <recommendedName>
        <fullName evidence="1">5'-Nucleotidase C-terminal domain-containing protein</fullName>
    </recommendedName>
</protein>
<gene>
    <name evidence="2" type="ORF">METZ01_LOCUS500613</name>
</gene>
<dbReference type="Pfam" id="PF02872">
    <property type="entry name" value="5_nucleotid_C"/>
    <property type="match status" value="1"/>
</dbReference>
<dbReference type="EMBL" id="UINC01220023">
    <property type="protein sequence ID" value="SVE47759.1"/>
    <property type="molecule type" value="Genomic_DNA"/>
</dbReference>
<feature type="domain" description="5'-Nucleotidase C-terminal" evidence="1">
    <location>
        <begin position="26"/>
        <end position="164"/>
    </location>
</feature>
<dbReference type="AlphaFoldDB" id="A0A383DTX8"/>
<dbReference type="Gene3D" id="3.90.780.10">
    <property type="entry name" value="5'-Nucleotidase, C-terminal domain"/>
    <property type="match status" value="1"/>
</dbReference>
<feature type="non-terminal residue" evidence="2">
    <location>
        <position position="1"/>
    </location>
</feature>
<accession>A0A383DTX8</accession>
<organism evidence="2">
    <name type="scientific">marine metagenome</name>
    <dbReference type="NCBI Taxonomy" id="408172"/>
    <lineage>
        <taxon>unclassified sequences</taxon>
        <taxon>metagenomes</taxon>
        <taxon>ecological metagenomes</taxon>
    </lineage>
</organism>
<proteinExistence type="predicted"/>